<accession>A0A366KF52</accession>
<evidence type="ECO:0000313" key="1">
    <source>
        <dbReference type="EMBL" id="RBP99828.1"/>
    </source>
</evidence>
<proteinExistence type="predicted"/>
<dbReference type="RefSeq" id="WP_127920925.1">
    <property type="nucleotide sequence ID" value="NZ_PDCH01000002.1"/>
</dbReference>
<comment type="caution">
    <text evidence="1">The sequence shown here is derived from an EMBL/GenBank/DDBJ whole genome shotgun (WGS) entry which is preliminary data.</text>
</comment>
<organism evidence="1 2">
    <name type="scientific">Bifidobacterium xylocopae</name>
    <dbReference type="NCBI Taxonomy" id="2493119"/>
    <lineage>
        <taxon>Bacteria</taxon>
        <taxon>Bacillati</taxon>
        <taxon>Actinomycetota</taxon>
        <taxon>Actinomycetes</taxon>
        <taxon>Bifidobacteriales</taxon>
        <taxon>Bifidobacteriaceae</taxon>
        <taxon>Bifidobacterium</taxon>
    </lineage>
</organism>
<dbReference type="EMBL" id="PDCH01000002">
    <property type="protein sequence ID" value="RBP99828.1"/>
    <property type="molecule type" value="Genomic_DNA"/>
</dbReference>
<gene>
    <name evidence="1" type="ORF">CRD59_02000</name>
</gene>
<reference evidence="1 2" key="1">
    <citation type="submission" date="2017-10" db="EMBL/GenBank/DDBJ databases">
        <title>Bifidobacterium xylocopum sp. nov. and Bifidobacterium aemilianum sp. nov., from the carpenter bee (Xylocopa violacea) digestive tract.</title>
        <authorList>
            <person name="Alberoni D."/>
            <person name="Baffoni L."/>
            <person name="Di Gioia D."/>
            <person name="Gaggia F."/>
            <person name="Biavati B."/>
        </authorList>
    </citation>
    <scope>NUCLEOTIDE SEQUENCE [LARGE SCALE GENOMIC DNA]</scope>
    <source>
        <strain evidence="1 2">XV2</strain>
    </source>
</reference>
<keyword evidence="2" id="KW-1185">Reference proteome</keyword>
<dbReference type="AlphaFoldDB" id="A0A366KF52"/>
<sequence length="62" mass="6586">MTLAMAGSVDYLQSGPIIVGRTPGSVVSAMLTDTFTILLSNGKEYHSPPPLYSRAREMEGLG</sequence>
<dbReference type="Proteomes" id="UP000252345">
    <property type="component" value="Unassembled WGS sequence"/>
</dbReference>
<evidence type="ECO:0000313" key="2">
    <source>
        <dbReference type="Proteomes" id="UP000252345"/>
    </source>
</evidence>
<name>A0A366KF52_9BIFI</name>
<protein>
    <submittedName>
        <fullName evidence="1">Uncharacterized protein</fullName>
    </submittedName>
</protein>